<evidence type="ECO:0000256" key="1">
    <source>
        <dbReference type="ARBA" id="ARBA00008857"/>
    </source>
</evidence>
<dbReference type="InterPro" id="IPR013762">
    <property type="entry name" value="Integrase-like_cat_sf"/>
</dbReference>
<name>A0AAE2S4U5_WEICO</name>
<evidence type="ECO:0000256" key="2">
    <source>
        <dbReference type="ARBA" id="ARBA00022908"/>
    </source>
</evidence>
<dbReference type="PANTHER" id="PTHR30629:SF6">
    <property type="entry name" value="PROPHAGE INTEGRASE INTA-RELATED"/>
    <property type="match status" value="1"/>
</dbReference>
<dbReference type="Pfam" id="PF14657">
    <property type="entry name" value="Arm-DNA-bind_4"/>
    <property type="match status" value="1"/>
</dbReference>
<feature type="domain" description="Tyr recombinase" evidence="5">
    <location>
        <begin position="163"/>
        <end position="355"/>
    </location>
</feature>
<comment type="similarity">
    <text evidence="1">Belongs to the 'phage' integrase family.</text>
</comment>
<dbReference type="CDD" id="cd01189">
    <property type="entry name" value="INT_ICEBs1_C_like"/>
    <property type="match status" value="1"/>
</dbReference>
<dbReference type="Gene3D" id="1.10.443.10">
    <property type="entry name" value="Intergrase catalytic core"/>
    <property type="match status" value="1"/>
</dbReference>
<dbReference type="InterPro" id="IPR010998">
    <property type="entry name" value="Integrase_recombinase_N"/>
</dbReference>
<dbReference type="InterPro" id="IPR050808">
    <property type="entry name" value="Phage_Integrase"/>
</dbReference>
<keyword evidence="4" id="KW-0233">DNA recombination</keyword>
<keyword evidence="2" id="KW-0229">DNA integration</keyword>
<dbReference type="InterPro" id="IPR028259">
    <property type="entry name" value="AP2-like_int_N"/>
</dbReference>
<accession>A0AAE2S4U5</accession>
<evidence type="ECO:0000313" key="6">
    <source>
        <dbReference type="EMBL" id="MBJ7631637.1"/>
    </source>
</evidence>
<dbReference type="InterPro" id="IPR011010">
    <property type="entry name" value="DNA_brk_join_enz"/>
</dbReference>
<dbReference type="GO" id="GO:0006310">
    <property type="term" value="P:DNA recombination"/>
    <property type="evidence" value="ECO:0007669"/>
    <property type="project" value="UniProtKB-KW"/>
</dbReference>
<evidence type="ECO:0000313" key="7">
    <source>
        <dbReference type="Proteomes" id="UP000808038"/>
    </source>
</evidence>
<dbReference type="PROSITE" id="PS51898">
    <property type="entry name" value="TYR_RECOMBINASE"/>
    <property type="match status" value="1"/>
</dbReference>
<organism evidence="6 7">
    <name type="scientific">Weissella confusa</name>
    <name type="common">Lactobacillus confusus</name>
    <dbReference type="NCBI Taxonomy" id="1583"/>
    <lineage>
        <taxon>Bacteria</taxon>
        <taxon>Bacillati</taxon>
        <taxon>Bacillota</taxon>
        <taxon>Bacilli</taxon>
        <taxon>Lactobacillales</taxon>
        <taxon>Lactobacillaceae</taxon>
        <taxon>Weissella</taxon>
    </lineage>
</organism>
<dbReference type="InterPro" id="IPR002104">
    <property type="entry name" value="Integrase_catalytic"/>
</dbReference>
<comment type="caution">
    <text evidence="6">The sequence shown here is derived from an EMBL/GenBank/DDBJ whole genome shotgun (WGS) entry which is preliminary data.</text>
</comment>
<dbReference type="Pfam" id="PF00589">
    <property type="entry name" value="Phage_integrase"/>
    <property type="match status" value="1"/>
</dbReference>
<dbReference type="Proteomes" id="UP000808038">
    <property type="component" value="Unassembled WGS sequence"/>
</dbReference>
<dbReference type="RefSeq" id="WP_135411104.1">
    <property type="nucleotide sequence ID" value="NZ_JAAOCW010000001.1"/>
</dbReference>
<dbReference type="Gene3D" id="1.10.150.130">
    <property type="match status" value="1"/>
</dbReference>
<keyword evidence="3" id="KW-0238">DNA-binding</keyword>
<evidence type="ECO:0000259" key="5">
    <source>
        <dbReference type="PROSITE" id="PS51898"/>
    </source>
</evidence>
<reference evidence="6" key="2">
    <citation type="journal article" date="2021" name="Int. J. Food Microbiol.">
        <title>Safety demonstration of a microbial species for use in the food chain: Weissella confusa.</title>
        <authorList>
            <person name="Bourdichon F."/>
            <person name="Patrone V."/>
            <person name="Fontana A."/>
            <person name="Milani G."/>
            <person name="Morelli L."/>
        </authorList>
    </citation>
    <scope>NUCLEOTIDE SEQUENCE</scope>
    <source>
        <strain evidence="6">CCUG 30943</strain>
    </source>
</reference>
<evidence type="ECO:0000256" key="3">
    <source>
        <dbReference type="ARBA" id="ARBA00023125"/>
    </source>
</evidence>
<gene>
    <name evidence="6" type="ORF">HAU43_00715</name>
</gene>
<sequence>MASIYKRGSTWTANVFVMKDGQRRRKTKSGFRTKAEANGWAMQTEADKVNQTLVLPNKISFPDAFDNWYQTYKEPTLSAATKRWYRFTSGVLHDRFNNVRLSSMDRHRFQSFLNDFGKTHAIETARKIKMHVHQMAEAAIIDEKLSKDFTASTKVTGSDGKSSDMKFLEADDMKKLVDHINERPVVTRPVTDMMILTALHTGARYSEIAGLTWTDIDFDNSQISINKTWDMVNKEFKGTKTKGSNRTIDVPTVLVEQLLEWRKVHPETVFVFQGKHAYPPTNNAANKQLEHNLKQIEAKKIITFHGLRHTHASWLLSQGVDVKYVSERLGHSGIEITLSTYTHLLDHERKDEAQRSVNLLNNL</sequence>
<reference evidence="6" key="1">
    <citation type="submission" date="2020-02" db="EMBL/GenBank/DDBJ databases">
        <authorList>
            <person name="Fontana A."/>
            <person name="Patrone V."/>
            <person name="Morelli L."/>
        </authorList>
    </citation>
    <scope>NUCLEOTIDE SEQUENCE</scope>
    <source>
        <strain evidence="6">CCUG 30943</strain>
    </source>
</reference>
<evidence type="ECO:0000256" key="4">
    <source>
        <dbReference type="ARBA" id="ARBA00023172"/>
    </source>
</evidence>
<protein>
    <submittedName>
        <fullName evidence="6">Site-specific integrase</fullName>
    </submittedName>
</protein>
<dbReference type="SUPFAM" id="SSF56349">
    <property type="entry name" value="DNA breaking-rejoining enzymes"/>
    <property type="match status" value="1"/>
</dbReference>
<dbReference type="PANTHER" id="PTHR30629">
    <property type="entry name" value="PROPHAGE INTEGRASE"/>
    <property type="match status" value="1"/>
</dbReference>
<dbReference type="GO" id="GO:0003677">
    <property type="term" value="F:DNA binding"/>
    <property type="evidence" value="ECO:0007669"/>
    <property type="project" value="UniProtKB-KW"/>
</dbReference>
<dbReference type="AlphaFoldDB" id="A0AAE2S4U5"/>
<dbReference type="EMBL" id="JAAOCX010000001">
    <property type="protein sequence ID" value="MBJ7631637.1"/>
    <property type="molecule type" value="Genomic_DNA"/>
</dbReference>
<proteinExistence type="inferred from homology"/>
<dbReference type="GO" id="GO:0015074">
    <property type="term" value="P:DNA integration"/>
    <property type="evidence" value="ECO:0007669"/>
    <property type="project" value="UniProtKB-KW"/>
</dbReference>